<keyword evidence="4" id="KW-1185">Reference proteome</keyword>
<keyword evidence="1" id="KW-0732">Signal</keyword>
<dbReference type="EMBL" id="JAAWWK010000004">
    <property type="protein sequence ID" value="NKI18039.1"/>
    <property type="molecule type" value="Genomic_DNA"/>
</dbReference>
<evidence type="ECO:0000313" key="3">
    <source>
        <dbReference type="EMBL" id="NKI18039.1"/>
    </source>
</evidence>
<evidence type="ECO:0000259" key="2">
    <source>
        <dbReference type="Pfam" id="PF20943"/>
    </source>
</evidence>
<comment type="caution">
    <text evidence="3">The sequence shown here is derived from an EMBL/GenBank/DDBJ whole genome shotgun (WGS) entry which is preliminary data.</text>
</comment>
<feature type="chain" id="PRO_5046836129" description="DUF4785 domain-containing protein" evidence="1">
    <location>
        <begin position="25"/>
        <end position="328"/>
    </location>
</feature>
<dbReference type="Gene3D" id="2.60.40.3870">
    <property type="entry name" value="Uncharacterised protein PF16024, DUF4785"/>
    <property type="match status" value="1"/>
</dbReference>
<protein>
    <recommendedName>
        <fullName evidence="2">DUF4785 domain-containing protein</fullName>
    </recommendedName>
</protein>
<sequence>MNKTTKISLLSGALMTVLSGPLFAQSAAVPNLAEKAAASYRDMARYPEWSQPLLTEVDPLISEREPARVSQGGGDGPMLTVWADASRYEAGDIVTLQAQLSSAVLPLNHDNWTVEAELMPSADAVIASLPLKDDGRGGDVTAGDGIYTGQLVISEDWQPELGAARNMGLKVAATDGKIRRGTMTGFLLSRPAAQLTGNYRDSLADGNLRIGAKVRVEKAGRFHLSGVLAGLDSQPVAFAQQSFELEPGEHWINLEFYGLILRELGATGPLQLRSVTLGTTGSMPNALGAVESNVLITAPYLPTQFTAKPFGRKDLLEMAGRLDGIVAE</sequence>
<accession>A0ABX1GIM3</accession>
<feature type="domain" description="DUF4785" evidence="2">
    <location>
        <begin position="193"/>
        <end position="282"/>
    </location>
</feature>
<reference evidence="3 4" key="1">
    <citation type="submission" date="2020-04" db="EMBL/GenBank/DDBJ databases">
        <authorList>
            <person name="Yoon J."/>
        </authorList>
    </citation>
    <scope>NUCLEOTIDE SEQUENCE [LARGE SCALE GENOMIC DNA]</scope>
    <source>
        <strain evidence="3 4">KMU-166</strain>
    </source>
</reference>
<organism evidence="3 4">
    <name type="scientific">Spongiibacter thalassae</name>
    <dbReference type="NCBI Taxonomy" id="2721624"/>
    <lineage>
        <taxon>Bacteria</taxon>
        <taxon>Pseudomonadati</taxon>
        <taxon>Pseudomonadota</taxon>
        <taxon>Gammaproteobacteria</taxon>
        <taxon>Cellvibrionales</taxon>
        <taxon>Spongiibacteraceae</taxon>
        <taxon>Spongiibacter</taxon>
    </lineage>
</organism>
<gene>
    <name evidence="3" type="ORF">HCU74_11550</name>
</gene>
<evidence type="ECO:0000256" key="1">
    <source>
        <dbReference type="SAM" id="SignalP"/>
    </source>
</evidence>
<dbReference type="RefSeq" id="WP_168450572.1">
    <property type="nucleotide sequence ID" value="NZ_JAAWWK010000004.1"/>
</dbReference>
<name>A0ABX1GIM3_9GAMM</name>
<proteinExistence type="predicted"/>
<dbReference type="Proteomes" id="UP000765845">
    <property type="component" value="Unassembled WGS sequence"/>
</dbReference>
<dbReference type="Pfam" id="PF20943">
    <property type="entry name" value="DUF4785_3rd"/>
    <property type="match status" value="1"/>
</dbReference>
<dbReference type="NCBIfam" id="NF041940">
    <property type="entry name" value="choice_anch_X"/>
    <property type="match status" value="1"/>
</dbReference>
<evidence type="ECO:0000313" key="4">
    <source>
        <dbReference type="Proteomes" id="UP000765845"/>
    </source>
</evidence>
<dbReference type="InterPro" id="IPR048295">
    <property type="entry name" value="DUF4785_C"/>
</dbReference>
<feature type="signal peptide" evidence="1">
    <location>
        <begin position="1"/>
        <end position="24"/>
    </location>
</feature>